<keyword evidence="1" id="KW-0812">Transmembrane</keyword>
<accession>A0A173LHZ8</accession>
<sequence>MNIGSFLLTSVLLIGIPVALWSILVKLVASLESSPKFAGRRTEWQVALIALPLGFLSCAAWLSWTAAGKDGRAVGPGLPAPNTFPSWQIAACGITLVVVACGVSLLGRRLFAGSLASALGTSAGFALAMNVDVASMKEPSQAGVGVLISILFLTAGLMAATAIAAVCRAFFGLRTSRRD</sequence>
<dbReference type="Proteomes" id="UP000186104">
    <property type="component" value="Chromosome"/>
</dbReference>
<feature type="transmembrane region" description="Helical" evidence="1">
    <location>
        <begin position="46"/>
        <end position="64"/>
    </location>
</feature>
<proteinExistence type="predicted"/>
<reference evidence="2 3" key="1">
    <citation type="submission" date="2016-06" db="EMBL/GenBank/DDBJ databases">
        <title>Complete genome sequence of a saline-alkali tolerant type strain Dietzia timorensis ID05-A0528T.</title>
        <authorList>
            <person name="Wu X."/>
        </authorList>
    </citation>
    <scope>NUCLEOTIDE SEQUENCE [LARGE SCALE GENOMIC DNA]</scope>
    <source>
        <strain evidence="2 3">ID05-A0528</strain>
    </source>
</reference>
<keyword evidence="3" id="KW-1185">Reference proteome</keyword>
<dbReference type="KEGG" id="dtm:BJL86_0106"/>
<name>A0A173LHZ8_9ACTN</name>
<feature type="transmembrane region" description="Helical" evidence="1">
    <location>
        <begin position="110"/>
        <end position="131"/>
    </location>
</feature>
<keyword evidence="1" id="KW-0472">Membrane</keyword>
<dbReference type="AlphaFoldDB" id="A0A173LHZ8"/>
<feature type="transmembrane region" description="Helical" evidence="1">
    <location>
        <begin position="6"/>
        <end position="25"/>
    </location>
</feature>
<dbReference type="RefSeq" id="WP_067473662.1">
    <property type="nucleotide sequence ID" value="NZ_CP015961.1"/>
</dbReference>
<evidence type="ECO:0000256" key="1">
    <source>
        <dbReference type="SAM" id="Phobius"/>
    </source>
</evidence>
<evidence type="ECO:0000313" key="3">
    <source>
        <dbReference type="Proteomes" id="UP000186104"/>
    </source>
</evidence>
<gene>
    <name evidence="2" type="ORF">BJL86_0106</name>
</gene>
<dbReference type="EMBL" id="CP015961">
    <property type="protein sequence ID" value="ANI90917.1"/>
    <property type="molecule type" value="Genomic_DNA"/>
</dbReference>
<keyword evidence="1" id="KW-1133">Transmembrane helix</keyword>
<dbReference type="OrthoDB" id="3789719at2"/>
<protein>
    <submittedName>
        <fullName evidence="2">Uncharacterized protein</fullName>
    </submittedName>
</protein>
<organism evidence="2 3">
    <name type="scientific">Dietzia timorensis</name>
    <dbReference type="NCBI Taxonomy" id="499555"/>
    <lineage>
        <taxon>Bacteria</taxon>
        <taxon>Bacillati</taxon>
        <taxon>Actinomycetota</taxon>
        <taxon>Actinomycetes</taxon>
        <taxon>Mycobacteriales</taxon>
        <taxon>Dietziaceae</taxon>
        <taxon>Dietzia</taxon>
    </lineage>
</organism>
<feature type="transmembrane region" description="Helical" evidence="1">
    <location>
        <begin position="84"/>
        <end position="103"/>
    </location>
</feature>
<feature type="transmembrane region" description="Helical" evidence="1">
    <location>
        <begin position="143"/>
        <end position="171"/>
    </location>
</feature>
<evidence type="ECO:0000313" key="2">
    <source>
        <dbReference type="EMBL" id="ANI90917.1"/>
    </source>
</evidence>